<reference evidence="2" key="1">
    <citation type="journal article" date="2019" name="bioRxiv">
        <title>The Genome of the Zebra Mussel, Dreissena polymorpha: A Resource for Invasive Species Research.</title>
        <authorList>
            <person name="McCartney M.A."/>
            <person name="Auch B."/>
            <person name="Kono T."/>
            <person name="Mallez S."/>
            <person name="Zhang Y."/>
            <person name="Obille A."/>
            <person name="Becker A."/>
            <person name="Abrahante J.E."/>
            <person name="Garbe J."/>
            <person name="Badalamenti J.P."/>
            <person name="Herman A."/>
            <person name="Mangelson H."/>
            <person name="Liachko I."/>
            <person name="Sullivan S."/>
            <person name="Sone E.D."/>
            <person name="Koren S."/>
            <person name="Silverstein K.A.T."/>
            <person name="Beckman K.B."/>
            <person name="Gohl D.M."/>
        </authorList>
    </citation>
    <scope>NUCLEOTIDE SEQUENCE</scope>
    <source>
        <strain evidence="2">Duluth1</strain>
        <tissue evidence="2">Whole animal</tissue>
    </source>
</reference>
<proteinExistence type="predicted"/>
<dbReference type="Proteomes" id="UP000828390">
    <property type="component" value="Unassembled WGS sequence"/>
</dbReference>
<evidence type="ECO:0000313" key="2">
    <source>
        <dbReference type="EMBL" id="KAH3840204.1"/>
    </source>
</evidence>
<dbReference type="EMBL" id="JAIWYP010000004">
    <property type="protein sequence ID" value="KAH3840204.1"/>
    <property type="molecule type" value="Genomic_DNA"/>
</dbReference>
<name>A0A9D4KIM3_DREPO</name>
<sequence length="131" mass="14905">MDIRPNSRVNESDISTADIVVKLKNQNIMQEACVQLRNVFKDVYFGLQDSFCDSTDLKSSWEITSMPGPPLTLLSALFKVPKYTIFQSSVHDIKELLQSLEDEVHEEAEEQLSHGPLPTQMIFHKNKQKPG</sequence>
<organism evidence="2 3">
    <name type="scientific">Dreissena polymorpha</name>
    <name type="common">Zebra mussel</name>
    <name type="synonym">Mytilus polymorpha</name>
    <dbReference type="NCBI Taxonomy" id="45954"/>
    <lineage>
        <taxon>Eukaryota</taxon>
        <taxon>Metazoa</taxon>
        <taxon>Spiralia</taxon>
        <taxon>Lophotrochozoa</taxon>
        <taxon>Mollusca</taxon>
        <taxon>Bivalvia</taxon>
        <taxon>Autobranchia</taxon>
        <taxon>Heteroconchia</taxon>
        <taxon>Euheterodonta</taxon>
        <taxon>Imparidentia</taxon>
        <taxon>Neoheterodontei</taxon>
        <taxon>Myida</taxon>
        <taxon>Dreissenoidea</taxon>
        <taxon>Dreissenidae</taxon>
        <taxon>Dreissena</taxon>
    </lineage>
</organism>
<accession>A0A9D4KIM3</accession>
<evidence type="ECO:0000313" key="3">
    <source>
        <dbReference type="Proteomes" id="UP000828390"/>
    </source>
</evidence>
<keyword evidence="3" id="KW-1185">Reference proteome</keyword>
<dbReference type="AlphaFoldDB" id="A0A9D4KIM3"/>
<protein>
    <submittedName>
        <fullName evidence="2">Uncharacterized protein</fullName>
    </submittedName>
</protein>
<comment type="caution">
    <text evidence="2">The sequence shown here is derived from an EMBL/GenBank/DDBJ whole genome shotgun (WGS) entry which is preliminary data.</text>
</comment>
<reference evidence="2" key="2">
    <citation type="submission" date="2020-11" db="EMBL/GenBank/DDBJ databases">
        <authorList>
            <person name="McCartney M.A."/>
            <person name="Auch B."/>
            <person name="Kono T."/>
            <person name="Mallez S."/>
            <person name="Becker A."/>
            <person name="Gohl D.M."/>
            <person name="Silverstein K.A.T."/>
            <person name="Koren S."/>
            <person name="Bechman K.B."/>
            <person name="Herman A."/>
            <person name="Abrahante J.E."/>
            <person name="Garbe J."/>
        </authorList>
    </citation>
    <scope>NUCLEOTIDE SEQUENCE</scope>
    <source>
        <strain evidence="2">Duluth1</strain>
        <tissue evidence="2">Whole animal</tissue>
    </source>
</reference>
<evidence type="ECO:0000256" key="1">
    <source>
        <dbReference type="SAM" id="MobiDB-lite"/>
    </source>
</evidence>
<gene>
    <name evidence="2" type="ORF">DPMN_113649</name>
</gene>
<feature type="region of interest" description="Disordered" evidence="1">
    <location>
        <begin position="105"/>
        <end position="131"/>
    </location>
</feature>